<dbReference type="InterPro" id="IPR040905">
    <property type="entry name" value="SS_DBP_Pseudomonas"/>
</dbReference>
<dbReference type="Pfam" id="PF17878">
    <property type="entry name" value="ssDBP"/>
    <property type="match status" value="1"/>
</dbReference>
<comment type="caution">
    <text evidence="1">The sequence shown here is derived from an EMBL/GenBank/DDBJ whole genome shotgun (WGS) entry which is preliminary data.</text>
</comment>
<dbReference type="SUPFAM" id="SSF50249">
    <property type="entry name" value="Nucleic acid-binding proteins"/>
    <property type="match status" value="1"/>
</dbReference>
<dbReference type="InterPro" id="IPR012340">
    <property type="entry name" value="NA-bd_OB-fold"/>
</dbReference>
<dbReference type="RefSeq" id="WP_071534550.1">
    <property type="nucleotide sequence ID" value="NZ_MVII01000063.1"/>
</dbReference>
<organism evidence="1 2">
    <name type="scientific">Mycobacteroides saopaulense</name>
    <dbReference type="NCBI Taxonomy" id="1578165"/>
    <lineage>
        <taxon>Bacteria</taxon>
        <taxon>Bacillati</taxon>
        <taxon>Actinomycetota</taxon>
        <taxon>Actinomycetes</taxon>
        <taxon>Mycobacteriales</taxon>
        <taxon>Mycobacteriaceae</taxon>
        <taxon>Mycobacteroides</taxon>
    </lineage>
</organism>
<gene>
    <name evidence="1" type="ORF">BST43_26125</name>
</gene>
<evidence type="ECO:0000313" key="1">
    <source>
        <dbReference type="EMBL" id="ORB47342.1"/>
    </source>
</evidence>
<protein>
    <recommendedName>
        <fullName evidence="3">Propanediol utilization protein</fullName>
    </recommendedName>
</protein>
<reference evidence="1 2" key="1">
    <citation type="submission" date="2016-12" db="EMBL/GenBank/DDBJ databases">
        <title>The new phylogeny of genus Mycobacterium.</title>
        <authorList>
            <person name="Tortoli E."/>
            <person name="Trovato A."/>
            <person name="Cirillo D.M."/>
        </authorList>
    </citation>
    <scope>NUCLEOTIDE SEQUENCE [LARGE SCALE GENOMIC DNA]</scope>
    <source>
        <strain evidence="1 2">CCUG 66554</strain>
    </source>
</reference>
<dbReference type="EMBL" id="MVII01000063">
    <property type="protein sequence ID" value="ORB47342.1"/>
    <property type="molecule type" value="Genomic_DNA"/>
</dbReference>
<dbReference type="OrthoDB" id="6985391at2"/>
<sequence length="99" mass="10994">MANALTIRIETTGVVRSGNSKAGNEYHMCEAFGHLPGIPYPQRFEYYAAKQNEILPAGHYECDITCRVKDDRLWFEVDPRQARRVASPAAAKAPVQAAS</sequence>
<dbReference type="Gene3D" id="2.40.50.140">
    <property type="entry name" value="Nucleic acid-binding proteins"/>
    <property type="match status" value="1"/>
</dbReference>
<proteinExistence type="predicted"/>
<accession>A0A1X0IJX9</accession>
<evidence type="ECO:0008006" key="3">
    <source>
        <dbReference type="Google" id="ProtNLM"/>
    </source>
</evidence>
<dbReference type="AlphaFoldDB" id="A0A1X0IJX9"/>
<evidence type="ECO:0000313" key="2">
    <source>
        <dbReference type="Proteomes" id="UP000192434"/>
    </source>
</evidence>
<name>A0A1X0IJX9_9MYCO</name>
<dbReference type="Proteomes" id="UP000192434">
    <property type="component" value="Unassembled WGS sequence"/>
</dbReference>